<dbReference type="Proteomes" id="UP001195624">
    <property type="component" value="Unassembled WGS sequence"/>
</dbReference>
<dbReference type="InterPro" id="IPR034686">
    <property type="entry name" value="Terpene_cyclase-like_2"/>
</dbReference>
<sequence length="324" mass="37029">MHAFDLAEFYIPFTTRLNRHQQIATQNALAWLQVTALVDAENDRDRLQQFVTFGDLAARTYPDVGAAELEQIINWINWLFILDDQVDEPGGQSAADDTLAMLEHLRQLIKADAQVTARTTLETAWEILWQKLAAGMGQHAQQRFLLTVDQYLVSLQQEIAMTAEGYIPDLLTFAEIRRNTGAVKTTLSINEYAWHKELPPGFFESDLNRVLTDVTCDVTGMTNDIWSYAKEIDHPSSNSYVVIFAHHMGCDISSAMVMVNHLITSRVKCFLHARTQLSAFLYKLHLSAVDRKIVLRYIAGMEHWMRGNLEWSSATPRYNHQQKE</sequence>
<dbReference type="PANTHER" id="PTHR35201:SF4">
    <property type="entry name" value="BETA-PINACENE SYNTHASE-RELATED"/>
    <property type="match status" value="1"/>
</dbReference>
<dbReference type="Gene3D" id="1.10.600.10">
    <property type="entry name" value="Farnesyl Diphosphate Synthase"/>
    <property type="match status" value="1"/>
</dbReference>
<dbReference type="PANTHER" id="PTHR35201">
    <property type="entry name" value="TERPENE SYNTHASE"/>
    <property type="match status" value="1"/>
</dbReference>
<reference evidence="3" key="1">
    <citation type="submission" date="2023-07" db="EMBL/GenBank/DDBJ databases">
        <title>Genome mining of underrepresented organisms for secondary metabolites.</title>
        <authorList>
            <person name="D'Agostino P.M."/>
        </authorList>
    </citation>
    <scope>NUCLEOTIDE SEQUENCE [LARGE SCALE GENOMIC DNA]</scope>
    <source>
        <strain evidence="3">WS4403</strain>
    </source>
</reference>
<keyword evidence="1" id="KW-0479">Metal-binding</keyword>
<proteinExistence type="inferred from homology"/>
<dbReference type="RefSeq" id="WP_017803501.1">
    <property type="nucleotide sequence ID" value="NZ_JAGGMQ010000001.1"/>
</dbReference>
<keyword evidence="1" id="KW-0460">Magnesium</keyword>
<dbReference type="InterPro" id="IPR008949">
    <property type="entry name" value="Isoprenoid_synthase_dom_sf"/>
</dbReference>
<dbReference type="Pfam" id="PF19086">
    <property type="entry name" value="Terpene_syn_C_2"/>
    <property type="match status" value="1"/>
</dbReference>
<comment type="caution">
    <text evidence="2">The sequence shown here is derived from an EMBL/GenBank/DDBJ whole genome shotgun (WGS) entry which is preliminary data.</text>
</comment>
<gene>
    <name evidence="2" type="ORF">J2125_001371</name>
</gene>
<accession>A0ABS4P6B6</accession>
<dbReference type="SUPFAM" id="SSF48576">
    <property type="entry name" value="Terpenoid synthases"/>
    <property type="match status" value="1"/>
</dbReference>
<protein>
    <recommendedName>
        <fullName evidence="1">Terpene synthase</fullName>
        <ecNumber evidence="1">4.2.3.-</ecNumber>
    </recommendedName>
</protein>
<dbReference type="GO" id="GO:0052577">
    <property type="term" value="F:germacrene-D synthase activity"/>
    <property type="evidence" value="ECO:0007669"/>
    <property type="project" value="UniProtKB-EC"/>
</dbReference>
<evidence type="ECO:0000256" key="1">
    <source>
        <dbReference type="RuleBase" id="RU366034"/>
    </source>
</evidence>
<evidence type="ECO:0000313" key="3">
    <source>
        <dbReference type="Proteomes" id="UP001195624"/>
    </source>
</evidence>
<organism evidence="2 3">
    <name type="scientific">Winslowiella toletana</name>
    <dbReference type="NCBI Taxonomy" id="92490"/>
    <lineage>
        <taxon>Bacteria</taxon>
        <taxon>Pseudomonadati</taxon>
        <taxon>Pseudomonadota</taxon>
        <taxon>Gammaproteobacteria</taxon>
        <taxon>Enterobacterales</taxon>
        <taxon>Erwiniaceae</taxon>
        <taxon>Winslowiella</taxon>
    </lineage>
</organism>
<dbReference type="GO" id="GO:0034004">
    <property type="term" value="F:germacradienol synthase activity"/>
    <property type="evidence" value="ECO:0007669"/>
    <property type="project" value="UniProtKB-EC"/>
</dbReference>
<comment type="similarity">
    <text evidence="1">Belongs to the terpene synthase family.</text>
</comment>
<keyword evidence="3" id="KW-1185">Reference proteome</keyword>
<keyword evidence="1 2" id="KW-0456">Lyase</keyword>
<comment type="cofactor">
    <cofactor evidence="1">
        <name>Mg(2+)</name>
        <dbReference type="ChEBI" id="CHEBI:18420"/>
    </cofactor>
</comment>
<dbReference type="EC" id="4.2.3.-" evidence="1"/>
<dbReference type="SFLD" id="SFLDG01020">
    <property type="entry name" value="Terpene_Cyclase_Like_2"/>
    <property type="match status" value="1"/>
</dbReference>
<evidence type="ECO:0000313" key="2">
    <source>
        <dbReference type="EMBL" id="MBP2168179.1"/>
    </source>
</evidence>
<name>A0ABS4P6B6_9GAMM</name>
<dbReference type="SFLD" id="SFLDS00005">
    <property type="entry name" value="Isoprenoid_Synthase_Type_I"/>
    <property type="match status" value="1"/>
</dbReference>
<dbReference type="EMBL" id="JAGGMQ010000001">
    <property type="protein sequence ID" value="MBP2168179.1"/>
    <property type="molecule type" value="Genomic_DNA"/>
</dbReference>